<reference evidence="17 18" key="1">
    <citation type="submission" date="2019-04" db="EMBL/GenBank/DDBJ databases">
        <title>Lampropedia sp YIM MLB12 draf genome.</title>
        <authorList>
            <person name="Wang Y.-X."/>
        </authorList>
    </citation>
    <scope>NUCLEOTIDE SEQUENCE [LARGE SCALE GENOMIC DNA]</scope>
    <source>
        <strain evidence="17 18">YIM MLB12</strain>
    </source>
</reference>
<dbReference type="Gene3D" id="2.30.30.40">
    <property type="entry name" value="SH3 Domains"/>
    <property type="match status" value="1"/>
</dbReference>
<evidence type="ECO:0000256" key="1">
    <source>
        <dbReference type="ARBA" id="ARBA00000085"/>
    </source>
</evidence>
<dbReference type="CDD" id="cd00731">
    <property type="entry name" value="CheA_reg"/>
    <property type="match status" value="1"/>
</dbReference>
<dbReference type="RefSeq" id="WP_136407585.1">
    <property type="nucleotide sequence ID" value="NZ_SSWX01000025.1"/>
</dbReference>
<dbReference type="PROSITE" id="PS50109">
    <property type="entry name" value="HIS_KIN"/>
    <property type="match status" value="1"/>
</dbReference>
<evidence type="ECO:0000256" key="5">
    <source>
        <dbReference type="ARBA" id="ARBA00022553"/>
    </source>
</evidence>
<keyword evidence="18" id="KW-1185">Reference proteome</keyword>
<dbReference type="InterPro" id="IPR005467">
    <property type="entry name" value="His_kinase_dom"/>
</dbReference>
<feature type="compositionally biased region" description="Low complexity" evidence="13">
    <location>
        <begin position="210"/>
        <end position="223"/>
    </location>
</feature>
<evidence type="ECO:0000256" key="10">
    <source>
        <dbReference type="ARBA" id="ARBA00023012"/>
    </source>
</evidence>
<dbReference type="Pfam" id="PF02518">
    <property type="entry name" value="HATPase_c"/>
    <property type="match status" value="1"/>
</dbReference>
<evidence type="ECO:0000256" key="6">
    <source>
        <dbReference type="ARBA" id="ARBA00022679"/>
    </source>
</evidence>
<dbReference type="PROSITE" id="PS50851">
    <property type="entry name" value="CHEW"/>
    <property type="match status" value="1"/>
</dbReference>
<evidence type="ECO:0000256" key="8">
    <source>
        <dbReference type="ARBA" id="ARBA00022777"/>
    </source>
</evidence>
<evidence type="ECO:0000256" key="11">
    <source>
        <dbReference type="ARBA" id="ARBA00035100"/>
    </source>
</evidence>
<dbReference type="InterPro" id="IPR002545">
    <property type="entry name" value="CheW-lke_dom"/>
</dbReference>
<dbReference type="InterPro" id="IPR004105">
    <property type="entry name" value="CheA-like_dim"/>
</dbReference>
<dbReference type="EMBL" id="SSWX01000025">
    <property type="protein sequence ID" value="THJ31291.1"/>
    <property type="molecule type" value="Genomic_DNA"/>
</dbReference>
<feature type="region of interest" description="Disordered" evidence="13">
    <location>
        <begin position="653"/>
        <end position="672"/>
    </location>
</feature>
<dbReference type="SUPFAM" id="SSF47226">
    <property type="entry name" value="Histidine-containing phosphotransfer domain, HPT domain"/>
    <property type="match status" value="1"/>
</dbReference>
<keyword evidence="6" id="KW-0808">Transferase</keyword>
<dbReference type="SMART" id="SM00387">
    <property type="entry name" value="HATPase_c"/>
    <property type="match status" value="1"/>
</dbReference>
<dbReference type="InterPro" id="IPR036890">
    <property type="entry name" value="HATPase_C_sf"/>
</dbReference>
<evidence type="ECO:0000256" key="3">
    <source>
        <dbReference type="ARBA" id="ARBA00021495"/>
    </source>
</evidence>
<comment type="catalytic activity">
    <reaction evidence="1">
        <text>ATP + protein L-histidine = ADP + protein N-phospho-L-histidine.</text>
        <dbReference type="EC" id="2.7.13.3"/>
    </reaction>
</comment>
<dbReference type="SMART" id="SM00073">
    <property type="entry name" value="HPT"/>
    <property type="match status" value="1"/>
</dbReference>
<feature type="domain" description="HPt" evidence="16">
    <location>
        <begin position="13"/>
        <end position="117"/>
    </location>
</feature>
<dbReference type="SUPFAM" id="SSF50341">
    <property type="entry name" value="CheW-like"/>
    <property type="match status" value="1"/>
</dbReference>
<dbReference type="InterPro" id="IPR036061">
    <property type="entry name" value="CheW-like_dom_sf"/>
</dbReference>
<keyword evidence="10" id="KW-0902">Two-component regulatory system</keyword>
<evidence type="ECO:0000259" key="14">
    <source>
        <dbReference type="PROSITE" id="PS50109"/>
    </source>
</evidence>
<keyword evidence="4" id="KW-0145">Chemotaxis</keyword>
<dbReference type="SUPFAM" id="SSF55874">
    <property type="entry name" value="ATPase domain of HSP90 chaperone/DNA topoisomerase II/histidine kinase"/>
    <property type="match status" value="1"/>
</dbReference>
<dbReference type="Gene3D" id="1.20.120.160">
    <property type="entry name" value="HPT domain"/>
    <property type="match status" value="1"/>
</dbReference>
<feature type="domain" description="Histidine kinase" evidence="14">
    <location>
        <begin position="257"/>
        <end position="507"/>
    </location>
</feature>
<evidence type="ECO:0000259" key="15">
    <source>
        <dbReference type="PROSITE" id="PS50851"/>
    </source>
</evidence>
<feature type="region of interest" description="Disordered" evidence="13">
    <location>
        <begin position="202"/>
        <end position="253"/>
    </location>
</feature>
<dbReference type="InterPro" id="IPR008207">
    <property type="entry name" value="Sig_transdc_His_kin_Hpt_dom"/>
</dbReference>
<dbReference type="InterPro" id="IPR037006">
    <property type="entry name" value="CheA-like_homodim_sf"/>
</dbReference>
<evidence type="ECO:0000256" key="2">
    <source>
        <dbReference type="ARBA" id="ARBA00012438"/>
    </source>
</evidence>
<evidence type="ECO:0000259" key="16">
    <source>
        <dbReference type="PROSITE" id="PS50894"/>
    </source>
</evidence>
<evidence type="ECO:0000256" key="12">
    <source>
        <dbReference type="PROSITE-ProRule" id="PRU00110"/>
    </source>
</evidence>
<keyword evidence="9" id="KW-0067">ATP-binding</keyword>
<organism evidence="17 18">
    <name type="scientific">Lampropedia aestuarii</name>
    <dbReference type="NCBI Taxonomy" id="2562762"/>
    <lineage>
        <taxon>Bacteria</taxon>
        <taxon>Pseudomonadati</taxon>
        <taxon>Pseudomonadota</taxon>
        <taxon>Betaproteobacteria</taxon>
        <taxon>Burkholderiales</taxon>
        <taxon>Comamonadaceae</taxon>
        <taxon>Lampropedia</taxon>
    </lineage>
</organism>
<evidence type="ECO:0000256" key="9">
    <source>
        <dbReference type="ARBA" id="ARBA00022840"/>
    </source>
</evidence>
<feature type="domain" description="CheW-like" evidence="15">
    <location>
        <begin position="509"/>
        <end position="648"/>
    </location>
</feature>
<dbReference type="SMART" id="SM00260">
    <property type="entry name" value="CheW"/>
    <property type="match status" value="1"/>
</dbReference>
<dbReference type="AlphaFoldDB" id="A0A4S5BKS4"/>
<dbReference type="OrthoDB" id="9803176at2"/>
<dbReference type="Pfam" id="PF01627">
    <property type="entry name" value="Hpt"/>
    <property type="match status" value="1"/>
</dbReference>
<evidence type="ECO:0000256" key="7">
    <source>
        <dbReference type="ARBA" id="ARBA00022741"/>
    </source>
</evidence>
<sequence>MPDRSPPPDFSPPQIDLRQFYQLFFEETQENLDQLERMLLDSTWQQATDEDFHALFRCAHSIKGSAATFGFDAVAQLAHHMESLLDLWRKRLVVPNTEAINHMLAAADVIRGMVQAHAQQQPINAALQAQIAPVTAALEGHYAAHEQAAAPATAAGAAAPATAPLSLPPAVAPAVIDTHNTLTSAVPAVYEEDEFGFFSDAPGAPADLETNPAPTAPAGAFTTVESSEASQAPTLVTPPANQQDTPSTASLLNPTDAAMQSVRVPVERVDEMVNLLGELVVSQTALQQSILRLEKSQRDALQIQLDEQQTLIRKMRDTVMHIRMVPASQLFKRFPRLIHDLSQRLGKQVQLRTEGDATELDKGIIERISDPLTHLLRNCMDHGFETPQERVQNNKPAEGSLWVRAQTHGSQVALQVQDDGRGLSRDKLLAIAASKGIEMPANAPDSQVWQLAFLPGVSTSPAVSDVSGRGVGMDVVKRNIESLGGRVEIESAAQQGTTITLWLPLTLAITDGLLIQSGAEQYIVPLASVLESMPAKPLRMETLGNRARVVQLHDNYYPVLALDALMGIARPTPPAPDDTHNTTLLLLQAGSHRVGLLVDTLIGQQQVVIKSVETHYRKIPYISAATVLGDGQVALILDAPELAAMGQRTDWKGSENSANAAVHGAGARSESV</sequence>
<dbReference type="PANTHER" id="PTHR43395">
    <property type="entry name" value="SENSOR HISTIDINE KINASE CHEA"/>
    <property type="match status" value="1"/>
</dbReference>
<keyword evidence="5 12" id="KW-0597">Phosphoprotein</keyword>
<proteinExistence type="predicted"/>
<dbReference type="Pfam" id="PF02895">
    <property type="entry name" value="H-kinase_dim"/>
    <property type="match status" value="1"/>
</dbReference>
<dbReference type="Gene3D" id="1.10.287.560">
    <property type="entry name" value="Histidine kinase CheA-like, homodimeric domain"/>
    <property type="match status" value="1"/>
</dbReference>
<comment type="function">
    <text evidence="11">Involved in the transmission of sensory signals from the chemoreceptors to the flagellar motors. CheA is autophosphorylated; it can transfer its phosphate group to either CheB or CheY.</text>
</comment>
<dbReference type="EC" id="2.7.13.3" evidence="2"/>
<dbReference type="FunFam" id="3.30.565.10:FF:000016">
    <property type="entry name" value="Chemotaxis protein CheA, putative"/>
    <property type="match status" value="1"/>
</dbReference>
<dbReference type="InterPro" id="IPR036641">
    <property type="entry name" value="HPT_dom_sf"/>
</dbReference>
<comment type="caution">
    <text evidence="17">The sequence shown here is derived from an EMBL/GenBank/DDBJ whole genome shotgun (WGS) entry which is preliminary data.</text>
</comment>
<dbReference type="Gene3D" id="3.30.565.10">
    <property type="entry name" value="Histidine kinase-like ATPase, C-terminal domain"/>
    <property type="match status" value="1"/>
</dbReference>
<dbReference type="InterPro" id="IPR003594">
    <property type="entry name" value="HATPase_dom"/>
</dbReference>
<feature type="modified residue" description="Phosphohistidine" evidence="12">
    <location>
        <position position="60"/>
    </location>
</feature>
<dbReference type="GO" id="GO:0005737">
    <property type="term" value="C:cytoplasm"/>
    <property type="evidence" value="ECO:0007669"/>
    <property type="project" value="InterPro"/>
</dbReference>
<keyword evidence="8" id="KW-0418">Kinase</keyword>
<dbReference type="GO" id="GO:0005524">
    <property type="term" value="F:ATP binding"/>
    <property type="evidence" value="ECO:0007669"/>
    <property type="project" value="UniProtKB-KW"/>
</dbReference>
<dbReference type="Pfam" id="PF01584">
    <property type="entry name" value="CheW"/>
    <property type="match status" value="1"/>
</dbReference>
<protein>
    <recommendedName>
        <fullName evidence="3">Chemotaxis protein CheA</fullName>
        <ecNumber evidence="2">2.7.13.3</ecNumber>
    </recommendedName>
</protein>
<evidence type="ECO:0000256" key="13">
    <source>
        <dbReference type="SAM" id="MobiDB-lite"/>
    </source>
</evidence>
<dbReference type="GO" id="GO:0006935">
    <property type="term" value="P:chemotaxis"/>
    <property type="evidence" value="ECO:0007669"/>
    <property type="project" value="UniProtKB-KW"/>
</dbReference>
<evidence type="ECO:0000313" key="17">
    <source>
        <dbReference type="EMBL" id="THJ31291.1"/>
    </source>
</evidence>
<dbReference type="InterPro" id="IPR004358">
    <property type="entry name" value="Sig_transdc_His_kin-like_C"/>
</dbReference>
<dbReference type="Proteomes" id="UP000306236">
    <property type="component" value="Unassembled WGS sequence"/>
</dbReference>
<evidence type="ECO:0000313" key="18">
    <source>
        <dbReference type="Proteomes" id="UP000306236"/>
    </source>
</evidence>
<dbReference type="PROSITE" id="PS50894">
    <property type="entry name" value="HPT"/>
    <property type="match status" value="1"/>
</dbReference>
<dbReference type="InterPro" id="IPR036097">
    <property type="entry name" value="HisK_dim/P_sf"/>
</dbReference>
<keyword evidence="7" id="KW-0547">Nucleotide-binding</keyword>
<dbReference type="PRINTS" id="PR00344">
    <property type="entry name" value="BCTRLSENSOR"/>
</dbReference>
<name>A0A4S5BKS4_9BURK</name>
<dbReference type="SUPFAM" id="SSF47384">
    <property type="entry name" value="Homodimeric domain of signal transducing histidine kinase"/>
    <property type="match status" value="1"/>
</dbReference>
<feature type="compositionally biased region" description="Polar residues" evidence="13">
    <location>
        <begin position="224"/>
        <end position="253"/>
    </location>
</feature>
<gene>
    <name evidence="17" type="ORF">E8K88_15495</name>
</gene>
<dbReference type="CDD" id="cd00088">
    <property type="entry name" value="HPT"/>
    <property type="match status" value="1"/>
</dbReference>
<dbReference type="CDD" id="cd16916">
    <property type="entry name" value="HATPase_CheA-like"/>
    <property type="match status" value="1"/>
</dbReference>
<evidence type="ECO:0000256" key="4">
    <source>
        <dbReference type="ARBA" id="ARBA00022500"/>
    </source>
</evidence>
<dbReference type="SMART" id="SM01231">
    <property type="entry name" value="H-kinase_dim"/>
    <property type="match status" value="1"/>
</dbReference>
<dbReference type="GO" id="GO:0000155">
    <property type="term" value="F:phosphorelay sensor kinase activity"/>
    <property type="evidence" value="ECO:0007669"/>
    <property type="project" value="InterPro"/>
</dbReference>
<dbReference type="InterPro" id="IPR051315">
    <property type="entry name" value="Bact_Chemotaxis_CheA"/>
</dbReference>
<dbReference type="FunFam" id="2.30.30.40:FF:000048">
    <property type="entry name" value="Chemotaxis protein CheA, putative"/>
    <property type="match status" value="1"/>
</dbReference>
<accession>A0A4S5BKS4</accession>
<dbReference type="PANTHER" id="PTHR43395:SF10">
    <property type="entry name" value="CHEMOTAXIS PROTEIN CHEA"/>
    <property type="match status" value="1"/>
</dbReference>